<dbReference type="EMBL" id="FZOQ01000005">
    <property type="protein sequence ID" value="SNS35517.1"/>
    <property type="molecule type" value="Genomic_DNA"/>
</dbReference>
<gene>
    <name evidence="1" type="ORF">SAMN06296052_105111</name>
</gene>
<dbReference type="Proteomes" id="UP000198432">
    <property type="component" value="Unassembled WGS sequence"/>
</dbReference>
<reference evidence="2" key="1">
    <citation type="submission" date="2017-06" db="EMBL/GenBank/DDBJ databases">
        <authorList>
            <person name="Varghese N."/>
            <person name="Submissions S."/>
        </authorList>
    </citation>
    <scope>NUCLEOTIDE SEQUENCE [LARGE SCALE GENOMIC DNA]</scope>
    <source>
        <strain evidence="2">NKM1</strain>
    </source>
</reference>
<keyword evidence="2" id="KW-1185">Reference proteome</keyword>
<sequence>MEQQKLKDKNLYAGEDVQTILLSLSYGDQYPNEYNQAIQELHNRYMEFISNASMLACRFFSNPSELAQDIAGNTFVTACEKAVEFEPRETFDEEREFKAWLVGIVKEQLKYFTTHNPERQFHSSVGELSIGLSAGDEQQDDELFVKEDDYPITKESAREALNSLKPRDKDIVMAYLNHVHRKNAHLPDDIMQDLCLRYKTTPFNVRQVKYRFFKKVRMLNGGKASL</sequence>
<dbReference type="Gene3D" id="1.10.1740.10">
    <property type="match status" value="1"/>
</dbReference>
<evidence type="ECO:0000313" key="2">
    <source>
        <dbReference type="Proteomes" id="UP000198432"/>
    </source>
</evidence>
<accession>A0A239DT43</accession>
<dbReference type="RefSeq" id="WP_089318537.1">
    <property type="nucleotide sequence ID" value="NZ_FZOQ01000005.1"/>
</dbReference>
<proteinExistence type="predicted"/>
<dbReference type="AlphaFoldDB" id="A0A239DT43"/>
<name>A0A239DT43_9BACT</name>
<evidence type="ECO:0000313" key="1">
    <source>
        <dbReference type="EMBL" id="SNS35517.1"/>
    </source>
</evidence>
<organism evidence="1 2">
    <name type="scientific">Pontibacter ummariensis</name>
    <dbReference type="NCBI Taxonomy" id="1610492"/>
    <lineage>
        <taxon>Bacteria</taxon>
        <taxon>Pseudomonadati</taxon>
        <taxon>Bacteroidota</taxon>
        <taxon>Cytophagia</taxon>
        <taxon>Cytophagales</taxon>
        <taxon>Hymenobacteraceae</taxon>
        <taxon>Pontibacter</taxon>
    </lineage>
</organism>
<dbReference type="OrthoDB" id="982681at2"/>
<protein>
    <submittedName>
        <fullName evidence="1">Uncharacterized protein</fullName>
    </submittedName>
</protein>